<dbReference type="AlphaFoldDB" id="A0A7J5YJV3"/>
<organism evidence="1 2">
    <name type="scientific">Dissostichus mawsoni</name>
    <name type="common">Antarctic cod</name>
    <dbReference type="NCBI Taxonomy" id="36200"/>
    <lineage>
        <taxon>Eukaryota</taxon>
        <taxon>Metazoa</taxon>
        <taxon>Chordata</taxon>
        <taxon>Craniata</taxon>
        <taxon>Vertebrata</taxon>
        <taxon>Euteleostomi</taxon>
        <taxon>Actinopterygii</taxon>
        <taxon>Neopterygii</taxon>
        <taxon>Teleostei</taxon>
        <taxon>Neoteleostei</taxon>
        <taxon>Acanthomorphata</taxon>
        <taxon>Eupercaria</taxon>
        <taxon>Perciformes</taxon>
        <taxon>Notothenioidei</taxon>
        <taxon>Nototheniidae</taxon>
        <taxon>Dissostichus</taxon>
    </lineage>
</organism>
<sequence length="274" mass="31554">MHYVNKPFELPDLICLQNPTKYCPKCFQERSHKTCQDDSNPSHMHHPPTHTMADTVSGDANCTAPKPEKVQSSSFSAIEEMIVEYFPACKNTGLNLFVDKDQARDKLDTNVLTREIMLEVVGFARSLCGTKSDIIVDILEHNFNIDLQGTNPATLFYCLAPKKVGPDWFNEVFEIPFQSSQRQPPTHRIQGDGWRRLKKRKLALQTKEEKDTMTSDNPYKIQYKRKKKYNEIRYPNCTEIGLDLDVTKSGEKEKLHLRLLTQAVVSEINKYTKK</sequence>
<reference evidence="1 2" key="1">
    <citation type="submission" date="2020-03" db="EMBL/GenBank/DDBJ databases">
        <title>Dissostichus mawsoni Genome sequencing and assembly.</title>
        <authorList>
            <person name="Park H."/>
        </authorList>
    </citation>
    <scope>NUCLEOTIDE SEQUENCE [LARGE SCALE GENOMIC DNA]</scope>
    <source>
        <strain evidence="1">DM0001</strain>
        <tissue evidence="1">Muscle</tissue>
    </source>
</reference>
<comment type="caution">
    <text evidence="1">The sequence shown here is derived from an EMBL/GenBank/DDBJ whole genome shotgun (WGS) entry which is preliminary data.</text>
</comment>
<evidence type="ECO:0000313" key="2">
    <source>
        <dbReference type="Proteomes" id="UP000518266"/>
    </source>
</evidence>
<accession>A0A7J5YJV3</accession>
<dbReference type="EMBL" id="JAAKFY010000011">
    <property type="protein sequence ID" value="KAF3849772.1"/>
    <property type="molecule type" value="Genomic_DNA"/>
</dbReference>
<keyword evidence="2" id="KW-1185">Reference proteome</keyword>
<dbReference type="Proteomes" id="UP000518266">
    <property type="component" value="Unassembled WGS sequence"/>
</dbReference>
<evidence type="ECO:0000313" key="1">
    <source>
        <dbReference type="EMBL" id="KAF3849772.1"/>
    </source>
</evidence>
<gene>
    <name evidence="1" type="ORF">F7725_019491</name>
</gene>
<dbReference type="OrthoDB" id="8715083at2759"/>
<proteinExistence type="predicted"/>
<protein>
    <submittedName>
        <fullName evidence="1">Uncharacterized protein</fullName>
    </submittedName>
</protein>
<name>A0A7J5YJV3_DISMA</name>